<protein>
    <submittedName>
        <fullName evidence="3">Pyridoxamine 5'-phosphate oxidase-related FMN-binding protein</fullName>
    </submittedName>
</protein>
<dbReference type="InterPro" id="IPR011576">
    <property type="entry name" value="Pyridox_Oxase_N"/>
</dbReference>
<evidence type="ECO:0000313" key="3">
    <source>
        <dbReference type="EMBL" id="EGJ51264.1"/>
    </source>
</evidence>
<keyword evidence="4" id="KW-1185">Reference proteome</keyword>
<reference evidence="3 4" key="1">
    <citation type="journal article" date="2011" name="J. Bacteriol.">
        <title>Genome sequence of the mercury-methylating and pleomorphic Desulfovibrio africanus Strain Walvis Bay.</title>
        <authorList>
            <person name="Brown S.D."/>
            <person name="Wall J.D."/>
            <person name="Kucken A.M."/>
            <person name="Gilmour C.C."/>
            <person name="Podar M."/>
            <person name="Brandt C.C."/>
            <person name="Teshima H."/>
            <person name="Detter J.C."/>
            <person name="Han C.S."/>
            <person name="Land M.L."/>
            <person name="Lucas S."/>
            <person name="Han J."/>
            <person name="Pennacchio L."/>
            <person name="Nolan M."/>
            <person name="Pitluck S."/>
            <person name="Woyke T."/>
            <person name="Goodwin L."/>
            <person name="Palumbo A.V."/>
            <person name="Elias D.A."/>
        </authorList>
    </citation>
    <scope>NUCLEOTIDE SEQUENCE [LARGE SCALE GENOMIC DNA]</scope>
    <source>
        <strain evidence="3 4">Walvis Bay</strain>
    </source>
</reference>
<proteinExistence type="predicted"/>
<dbReference type="InterPro" id="IPR052019">
    <property type="entry name" value="F420H2_bilvrd_red/Heme_oxyg"/>
</dbReference>
<dbReference type="InterPro" id="IPR012349">
    <property type="entry name" value="Split_barrel_FMN-bd"/>
</dbReference>
<dbReference type="AlphaFoldDB" id="F3Z255"/>
<keyword evidence="1" id="KW-0560">Oxidoreductase</keyword>
<evidence type="ECO:0000259" key="2">
    <source>
        <dbReference type="Pfam" id="PF01243"/>
    </source>
</evidence>
<evidence type="ECO:0000313" key="4">
    <source>
        <dbReference type="Proteomes" id="UP000007844"/>
    </source>
</evidence>
<dbReference type="GO" id="GO:0070967">
    <property type="term" value="F:coenzyme F420 binding"/>
    <property type="evidence" value="ECO:0007669"/>
    <property type="project" value="TreeGrafter"/>
</dbReference>
<feature type="domain" description="Pyridoxamine 5'-phosphate oxidase N-terminal" evidence="2">
    <location>
        <begin position="2"/>
        <end position="129"/>
    </location>
</feature>
<accession>F3Z255</accession>
<dbReference type="Pfam" id="PF01243">
    <property type="entry name" value="PNPOx_N"/>
    <property type="match status" value="1"/>
</dbReference>
<dbReference type="EMBL" id="CP003221">
    <property type="protein sequence ID" value="EGJ51264.1"/>
    <property type="molecule type" value="Genomic_DNA"/>
</dbReference>
<name>F3Z255_DESAF</name>
<dbReference type="PANTHER" id="PTHR35176">
    <property type="entry name" value="HEME OXYGENASE HI_0854-RELATED"/>
    <property type="match status" value="1"/>
</dbReference>
<organism evidence="3 4">
    <name type="scientific">Desulfocurvibacter africanus subsp. africanus str. Walvis Bay</name>
    <dbReference type="NCBI Taxonomy" id="690850"/>
    <lineage>
        <taxon>Bacteria</taxon>
        <taxon>Pseudomonadati</taxon>
        <taxon>Thermodesulfobacteriota</taxon>
        <taxon>Desulfovibrionia</taxon>
        <taxon>Desulfovibrionales</taxon>
        <taxon>Desulfovibrionaceae</taxon>
        <taxon>Desulfocurvibacter</taxon>
    </lineage>
</organism>
<dbReference type="Gene3D" id="2.30.110.10">
    <property type="entry name" value="Electron Transport, Fmn-binding Protein, Chain A"/>
    <property type="match status" value="1"/>
</dbReference>
<dbReference type="STRING" id="690850.Desaf_2962"/>
<dbReference type="GO" id="GO:0016627">
    <property type="term" value="F:oxidoreductase activity, acting on the CH-CH group of donors"/>
    <property type="evidence" value="ECO:0007669"/>
    <property type="project" value="TreeGrafter"/>
</dbReference>
<dbReference type="HOGENOM" id="CLU_123705_1_0_7"/>
<dbReference type="GO" id="GO:0005829">
    <property type="term" value="C:cytosol"/>
    <property type="evidence" value="ECO:0007669"/>
    <property type="project" value="TreeGrafter"/>
</dbReference>
<gene>
    <name evidence="3" type="ORF">Desaf_2962</name>
</gene>
<sequence>MLEKVTHLIAEQDICVLATVSDNRPHCSLMAYVVSADGRRIHMATSRSTKKYSNLLRNTSVSLLIDDRSTSEREFASALTLAGTCAPMTEGEAKEQVKQTIIGRHPHLSKFVSHPDVDILEVEIESVLLLQGLSESYFERLA</sequence>
<dbReference type="KEGG" id="daf:Desaf_2962"/>
<dbReference type="eggNOG" id="COG3467">
    <property type="taxonomic scope" value="Bacteria"/>
</dbReference>
<evidence type="ECO:0000256" key="1">
    <source>
        <dbReference type="ARBA" id="ARBA00023002"/>
    </source>
</evidence>
<dbReference type="Proteomes" id="UP000007844">
    <property type="component" value="Chromosome"/>
</dbReference>
<dbReference type="SUPFAM" id="SSF50475">
    <property type="entry name" value="FMN-binding split barrel"/>
    <property type="match status" value="1"/>
</dbReference>
<dbReference type="PANTHER" id="PTHR35176:SF6">
    <property type="entry name" value="HEME OXYGENASE HI_0854-RELATED"/>
    <property type="match status" value="1"/>
</dbReference>
<dbReference type="RefSeq" id="WP_014260920.1">
    <property type="nucleotide sequence ID" value="NC_016629.1"/>
</dbReference>